<comment type="cofactor">
    <cofactor evidence="1">
        <name>Mg(2+)</name>
        <dbReference type="ChEBI" id="CHEBI:18420"/>
    </cofactor>
</comment>
<protein>
    <submittedName>
        <fullName evidence="4">HpcH/HpaI aldolase/citrate lyase family protein</fullName>
    </submittedName>
</protein>
<dbReference type="GO" id="GO:0000287">
    <property type="term" value="F:magnesium ion binding"/>
    <property type="evidence" value="ECO:0007669"/>
    <property type="project" value="TreeGrafter"/>
</dbReference>
<dbReference type="InterPro" id="IPR005000">
    <property type="entry name" value="Aldolase/citrate-lyase_domain"/>
</dbReference>
<dbReference type="AlphaFoldDB" id="A0A0S2DAK0"/>
<dbReference type="SUPFAM" id="SSF51621">
    <property type="entry name" value="Phosphoenolpyruvate/pyruvate domain"/>
    <property type="match status" value="1"/>
</dbReference>
<evidence type="ECO:0000256" key="2">
    <source>
        <dbReference type="ARBA" id="ARBA00022723"/>
    </source>
</evidence>
<sequence>MRSKLFVPGARPELFDKALAGAADALSFDLEDAVAPERKAAARVAVAAFLASSAVAASSKLMIVRVNAPASEHFAADLAAVAREGADLINLPKIESADALHEAVAALERAEARNGVVRPIGLLVNIETPRALRAAASIAGAHPRVAGLQLGLADLFEAQGIARDDRANVHAALFAVRMAAAEAGVFALDGAYADLHDEAGYFDEALVAKRLGFLGKTCLHPRQVGLANRAFAASADEIARARRIVSAAETAADGGRGVFVVDGRMIDRPFLKRAQALLATAERP</sequence>
<dbReference type="Pfam" id="PF03328">
    <property type="entry name" value="HpcH_HpaI"/>
    <property type="match status" value="1"/>
</dbReference>
<dbReference type="InterPro" id="IPR040442">
    <property type="entry name" value="Pyrv_kinase-like_dom_sf"/>
</dbReference>
<evidence type="ECO:0000313" key="5">
    <source>
        <dbReference type="Proteomes" id="UP000061569"/>
    </source>
</evidence>
<dbReference type="RefSeq" id="WP_057945868.1">
    <property type="nucleotide sequence ID" value="NZ_CP067396.1"/>
</dbReference>
<name>A0A0S2DAK0_LYSEN</name>
<dbReference type="GO" id="GO:0006107">
    <property type="term" value="P:oxaloacetate metabolic process"/>
    <property type="evidence" value="ECO:0007669"/>
    <property type="project" value="TreeGrafter"/>
</dbReference>
<reference evidence="4 5" key="1">
    <citation type="submission" date="2015-11" db="EMBL/GenBank/DDBJ databases">
        <title>Genome sequences of Lysobacter enzymogenes strain C3 and Lysobacter antibioticus ATCC 29479.</title>
        <authorList>
            <person name="Kobayashi D.Y."/>
        </authorList>
    </citation>
    <scope>NUCLEOTIDE SEQUENCE [LARGE SCALE GENOMIC DNA]</scope>
    <source>
        <strain evidence="4 5">C3</strain>
    </source>
</reference>
<dbReference type="STRING" id="69.GLE_0200"/>
<dbReference type="OrthoDB" id="348111at2"/>
<dbReference type="EMBL" id="CP013140">
    <property type="protein sequence ID" value="ALN55559.1"/>
    <property type="molecule type" value="Genomic_DNA"/>
</dbReference>
<keyword evidence="3" id="KW-0460">Magnesium</keyword>
<dbReference type="Proteomes" id="UP000061569">
    <property type="component" value="Chromosome"/>
</dbReference>
<proteinExistence type="predicted"/>
<dbReference type="PATRIC" id="fig|69.6.peg.202"/>
<dbReference type="PIRSF" id="PIRSF015582">
    <property type="entry name" value="Cit_lyase_B"/>
    <property type="match status" value="1"/>
</dbReference>
<dbReference type="PANTHER" id="PTHR32308:SF10">
    <property type="entry name" value="CITRATE LYASE SUBUNIT BETA"/>
    <property type="match status" value="1"/>
</dbReference>
<evidence type="ECO:0000313" key="4">
    <source>
        <dbReference type="EMBL" id="ALN55559.1"/>
    </source>
</evidence>
<dbReference type="KEGG" id="lez:GLE_0200"/>
<keyword evidence="4" id="KW-0456">Lyase</keyword>
<gene>
    <name evidence="4" type="ORF">GLE_0200</name>
</gene>
<keyword evidence="2" id="KW-0479">Metal-binding</keyword>
<dbReference type="GO" id="GO:0016829">
    <property type="term" value="F:lyase activity"/>
    <property type="evidence" value="ECO:0007669"/>
    <property type="project" value="UniProtKB-KW"/>
</dbReference>
<evidence type="ECO:0000256" key="3">
    <source>
        <dbReference type="ARBA" id="ARBA00022842"/>
    </source>
</evidence>
<dbReference type="Gene3D" id="3.20.20.60">
    <property type="entry name" value="Phosphoenolpyruvate-binding domains"/>
    <property type="match status" value="1"/>
</dbReference>
<organism evidence="4 5">
    <name type="scientific">Lysobacter enzymogenes</name>
    <dbReference type="NCBI Taxonomy" id="69"/>
    <lineage>
        <taxon>Bacteria</taxon>
        <taxon>Pseudomonadati</taxon>
        <taxon>Pseudomonadota</taxon>
        <taxon>Gammaproteobacteria</taxon>
        <taxon>Lysobacterales</taxon>
        <taxon>Lysobacteraceae</taxon>
        <taxon>Lysobacter</taxon>
    </lineage>
</organism>
<dbReference type="PANTHER" id="PTHR32308">
    <property type="entry name" value="LYASE BETA SUBUNIT, PUTATIVE (AFU_ORTHOLOGUE AFUA_4G13030)-RELATED"/>
    <property type="match status" value="1"/>
</dbReference>
<accession>A0A0S2DAK0</accession>
<evidence type="ECO:0000256" key="1">
    <source>
        <dbReference type="ARBA" id="ARBA00001946"/>
    </source>
</evidence>
<dbReference type="InterPro" id="IPR011206">
    <property type="entry name" value="Citrate_lyase_beta/mcl1/mcl2"/>
</dbReference>
<dbReference type="InterPro" id="IPR015813">
    <property type="entry name" value="Pyrv/PenolPyrv_kinase-like_dom"/>
</dbReference>